<organism evidence="2 3">
    <name type="scientific">Candidatus Infernicultor aquiphilus</name>
    <dbReference type="NCBI Taxonomy" id="1805029"/>
    <lineage>
        <taxon>Bacteria</taxon>
        <taxon>Pseudomonadati</taxon>
        <taxon>Atribacterota</taxon>
        <taxon>Candidatus Phoenicimicrobiia</taxon>
        <taxon>Candidatus Pheonicimicrobiales</taxon>
        <taxon>Candidatus Phoenicimicrobiaceae</taxon>
        <taxon>Candidatus Infernicultor</taxon>
    </lineage>
</organism>
<sequence>TMFIVVAFLGLGTTFFYNFLANSGSWFGNMVIPGINPGDMNTAGVLPLMNIAVGLEVFAGLGIIVLLMADGAEYTKKKENAENDR</sequence>
<dbReference type="Proteomes" id="UP000230646">
    <property type="component" value="Unassembled WGS sequence"/>
</dbReference>
<evidence type="ECO:0000313" key="2">
    <source>
        <dbReference type="EMBL" id="PIY33659.1"/>
    </source>
</evidence>
<gene>
    <name evidence="2" type="ORF">COZ07_01365</name>
</gene>
<protein>
    <submittedName>
        <fullName evidence="2">Sodium:proton antiporter</fullName>
    </submittedName>
</protein>
<reference evidence="2 3" key="1">
    <citation type="submission" date="2017-09" db="EMBL/GenBank/DDBJ databases">
        <title>Depth-based differentiation of microbial function through sediment-hosted aquifers and enrichment of novel symbionts in the deep terrestrial subsurface.</title>
        <authorList>
            <person name="Probst A.J."/>
            <person name="Ladd B."/>
            <person name="Jarett J.K."/>
            <person name="Geller-Mcgrath D.E."/>
            <person name="Sieber C.M."/>
            <person name="Emerson J.B."/>
            <person name="Anantharaman K."/>
            <person name="Thomas B.C."/>
            <person name="Malmstrom R."/>
            <person name="Stieglmeier M."/>
            <person name="Klingl A."/>
            <person name="Woyke T."/>
            <person name="Ryan C.M."/>
            <person name="Banfield J.F."/>
        </authorList>
    </citation>
    <scope>NUCLEOTIDE SEQUENCE [LARGE SCALE GENOMIC DNA]</scope>
    <source>
        <strain evidence="2">CG_4_10_14_3_um_filter_34_13</strain>
    </source>
</reference>
<evidence type="ECO:0000256" key="1">
    <source>
        <dbReference type="SAM" id="Phobius"/>
    </source>
</evidence>
<name>A0A2M7PSR6_9BACT</name>
<keyword evidence="1" id="KW-0812">Transmembrane</keyword>
<keyword evidence="1" id="KW-1133">Transmembrane helix</keyword>
<dbReference type="EMBL" id="PFKO01000045">
    <property type="protein sequence ID" value="PIY33659.1"/>
    <property type="molecule type" value="Genomic_DNA"/>
</dbReference>
<feature type="non-terminal residue" evidence="2">
    <location>
        <position position="1"/>
    </location>
</feature>
<evidence type="ECO:0000313" key="3">
    <source>
        <dbReference type="Proteomes" id="UP000230646"/>
    </source>
</evidence>
<accession>A0A2M7PSR6</accession>
<keyword evidence="1" id="KW-0472">Membrane</keyword>
<dbReference type="AlphaFoldDB" id="A0A2M7PSR6"/>
<feature type="transmembrane region" description="Helical" evidence="1">
    <location>
        <begin position="45"/>
        <end position="69"/>
    </location>
</feature>
<comment type="caution">
    <text evidence="2">The sequence shown here is derived from an EMBL/GenBank/DDBJ whole genome shotgun (WGS) entry which is preliminary data.</text>
</comment>
<proteinExistence type="predicted"/>